<feature type="transmembrane region" description="Helical" evidence="1">
    <location>
        <begin position="75"/>
        <end position="92"/>
    </location>
</feature>
<feature type="transmembrane region" description="Helical" evidence="1">
    <location>
        <begin position="97"/>
        <end position="118"/>
    </location>
</feature>
<dbReference type="PANTHER" id="PTHR40044:SF1">
    <property type="entry name" value="INTEGRAL MEMBRANE PROTEIN"/>
    <property type="match status" value="1"/>
</dbReference>
<proteinExistence type="predicted"/>
<dbReference type="PANTHER" id="PTHR40044">
    <property type="entry name" value="INTEGRAL MEMBRANE PROTEIN-RELATED"/>
    <property type="match status" value="1"/>
</dbReference>
<keyword evidence="1" id="KW-0812">Transmembrane</keyword>
<dbReference type="EMBL" id="BLMI01000170">
    <property type="protein sequence ID" value="GFI41292.1"/>
    <property type="molecule type" value="Genomic_DNA"/>
</dbReference>
<dbReference type="PIRSF" id="PIRSF031501">
    <property type="entry name" value="QueT"/>
    <property type="match status" value="1"/>
</dbReference>
<dbReference type="Pfam" id="PF06177">
    <property type="entry name" value="QueT"/>
    <property type="match status" value="1"/>
</dbReference>
<dbReference type="Proteomes" id="UP000490821">
    <property type="component" value="Unassembled WGS sequence"/>
</dbReference>
<accession>A0A829ZBE7</accession>
<evidence type="ECO:0000313" key="3">
    <source>
        <dbReference type="Proteomes" id="UP000490821"/>
    </source>
</evidence>
<comment type="caution">
    <text evidence="2">The sequence shown here is derived from an EMBL/GenBank/DDBJ whole genome shotgun (WGS) entry which is preliminary data.</text>
</comment>
<sequence>MNKHISVKIIVINAMIASIYAALTLVISPIAYSEIQFRLSEIMVFLAFYNRKYIPGLIIGCIVANLFSPMGLLDVIFGTISTIIVCISMYLIKNRYLAAITGALITGIIIGGELWYAYQIPYLINALYVAIGELIVLIIGAFIFNVLEHNNRFMNILIDHI</sequence>
<reference evidence="2 3" key="1">
    <citation type="journal article" date="2020" name="Microbiome">
        <title>Single-cell genomics of uncultured bacteria reveals dietary fiber responders in the mouse gut microbiota.</title>
        <authorList>
            <person name="Chijiiwa R."/>
            <person name="Hosokawa M."/>
            <person name="Kogawa M."/>
            <person name="Nishikawa Y."/>
            <person name="Ide K."/>
            <person name="Sakanashi C."/>
            <person name="Takahashi K."/>
            <person name="Takeyama H."/>
        </authorList>
    </citation>
    <scope>NUCLEOTIDE SEQUENCE [LARGE SCALE GENOMIC DNA]</scope>
    <source>
        <strain evidence="2">IMSAGC_017</strain>
    </source>
</reference>
<protein>
    <submittedName>
        <fullName evidence="2">Queuosine transporter QueT</fullName>
    </submittedName>
</protein>
<organism evidence="2 3">
    <name type="scientific">Thomasclavelia cocleata</name>
    <dbReference type="NCBI Taxonomy" id="69824"/>
    <lineage>
        <taxon>Bacteria</taxon>
        <taxon>Bacillati</taxon>
        <taxon>Bacillota</taxon>
        <taxon>Erysipelotrichia</taxon>
        <taxon>Erysipelotrichales</taxon>
        <taxon>Coprobacillaceae</taxon>
        <taxon>Thomasclavelia</taxon>
    </lineage>
</organism>
<evidence type="ECO:0000313" key="2">
    <source>
        <dbReference type="EMBL" id="GFI41292.1"/>
    </source>
</evidence>
<keyword evidence="1" id="KW-1133">Transmembrane helix</keyword>
<evidence type="ECO:0000256" key="1">
    <source>
        <dbReference type="SAM" id="Phobius"/>
    </source>
</evidence>
<dbReference type="AlphaFoldDB" id="A0A829ZBE7"/>
<feature type="transmembrane region" description="Helical" evidence="1">
    <location>
        <begin position="124"/>
        <end position="147"/>
    </location>
</feature>
<name>A0A829ZBE7_9FIRM</name>
<feature type="transmembrane region" description="Helical" evidence="1">
    <location>
        <begin position="6"/>
        <end position="32"/>
    </location>
</feature>
<feature type="transmembrane region" description="Helical" evidence="1">
    <location>
        <begin position="53"/>
        <end position="69"/>
    </location>
</feature>
<gene>
    <name evidence="2" type="primary">queT</name>
    <name evidence="2" type="ORF">IMSAGC017_01335</name>
</gene>
<dbReference type="InterPro" id="IPR010387">
    <property type="entry name" value="QueT"/>
</dbReference>
<keyword evidence="1" id="KW-0472">Membrane</keyword>